<evidence type="ECO:0000313" key="10">
    <source>
        <dbReference type="Proteomes" id="UP001301012"/>
    </source>
</evidence>
<dbReference type="PIRSF" id="PIRSF000138">
    <property type="entry name" value="Al-hdrx_acd_dh"/>
    <property type="match status" value="1"/>
</dbReference>
<dbReference type="PANTHER" id="PTHR10578:SF107">
    <property type="entry name" value="2-HYDROXYACID OXIDASE 1"/>
    <property type="match status" value="1"/>
</dbReference>
<feature type="domain" description="FMN hydroxy acid dehydrogenase" evidence="8">
    <location>
        <begin position="37"/>
        <end position="341"/>
    </location>
</feature>
<evidence type="ECO:0000256" key="1">
    <source>
        <dbReference type="ARBA" id="ARBA00001917"/>
    </source>
</evidence>
<comment type="similarity">
    <text evidence="5">Belongs to the FMN-dependent alpha-hydroxy acid dehydrogenase family.</text>
</comment>
<evidence type="ECO:0000313" key="9">
    <source>
        <dbReference type="EMBL" id="MDK2563234.1"/>
    </source>
</evidence>
<reference evidence="9 10" key="1">
    <citation type="submission" date="2023-05" db="EMBL/GenBank/DDBJ databases">
        <title>Rombocin, a short stable natural nisin variant, displays selective antimicrobial activity against Listeria monocytogenes and employs dual mode of action to kill target bacterial strains.</title>
        <authorList>
            <person name="Wambui J."/>
            <person name="Stephan R."/>
            <person name="Kuipers O.P."/>
        </authorList>
    </citation>
    <scope>NUCLEOTIDE SEQUENCE [LARGE SCALE GENOMIC DNA]</scope>
    <source>
        <strain evidence="9 10">RC002</strain>
    </source>
</reference>
<evidence type="ECO:0000256" key="4">
    <source>
        <dbReference type="ARBA" id="ARBA00023002"/>
    </source>
</evidence>
<dbReference type="RefSeq" id="WP_284132184.1">
    <property type="nucleotide sequence ID" value="NZ_JASKYM010000002.1"/>
</dbReference>
<dbReference type="SUPFAM" id="SSF51395">
    <property type="entry name" value="FMN-linked oxidoreductases"/>
    <property type="match status" value="1"/>
</dbReference>
<comment type="caution">
    <text evidence="9">The sequence shown here is derived from an EMBL/GenBank/DDBJ whole genome shotgun (WGS) entry which is preliminary data.</text>
</comment>
<keyword evidence="10" id="KW-1185">Reference proteome</keyword>
<keyword evidence="3" id="KW-0288">FMN</keyword>
<dbReference type="InterPro" id="IPR037396">
    <property type="entry name" value="FMN_HAD"/>
</dbReference>
<dbReference type="CDD" id="cd02809">
    <property type="entry name" value="alpha_hydroxyacid_oxid_FMN"/>
    <property type="match status" value="1"/>
</dbReference>
<keyword evidence="4" id="KW-0560">Oxidoreductase</keyword>
<evidence type="ECO:0000259" key="8">
    <source>
        <dbReference type="PROSITE" id="PS51349"/>
    </source>
</evidence>
<dbReference type="Pfam" id="PF01070">
    <property type="entry name" value="FMN_dh"/>
    <property type="match status" value="2"/>
</dbReference>
<dbReference type="PANTHER" id="PTHR10578">
    <property type="entry name" value="S -2-HYDROXY-ACID OXIDASE-RELATED"/>
    <property type="match status" value="1"/>
</dbReference>
<dbReference type="Proteomes" id="UP001301012">
    <property type="component" value="Unassembled WGS sequence"/>
</dbReference>
<organism evidence="9 10">
    <name type="scientific">Romboutsia sedimentorum</name>
    <dbReference type="NCBI Taxonomy" id="1368474"/>
    <lineage>
        <taxon>Bacteria</taxon>
        <taxon>Bacillati</taxon>
        <taxon>Bacillota</taxon>
        <taxon>Clostridia</taxon>
        <taxon>Peptostreptococcales</taxon>
        <taxon>Peptostreptococcaceae</taxon>
        <taxon>Romboutsia</taxon>
    </lineage>
</organism>
<gene>
    <name evidence="9" type="ORF">QOZ84_06710</name>
</gene>
<dbReference type="EMBL" id="JASKYM010000002">
    <property type="protein sequence ID" value="MDK2563234.1"/>
    <property type="molecule type" value="Genomic_DNA"/>
</dbReference>
<evidence type="ECO:0000256" key="3">
    <source>
        <dbReference type="ARBA" id="ARBA00022643"/>
    </source>
</evidence>
<comment type="cofactor">
    <cofactor evidence="1">
        <name>FMN</name>
        <dbReference type="ChEBI" id="CHEBI:58210"/>
    </cofactor>
</comment>
<keyword evidence="2" id="KW-0285">Flavoprotein</keyword>
<accession>A0ABT7E8H3</accession>
<comment type="catalytic activity">
    <reaction evidence="7">
        <text>(S)-lactate + O2 = pyruvate + H2O2</text>
        <dbReference type="Rhea" id="RHEA:55868"/>
        <dbReference type="ChEBI" id="CHEBI:15361"/>
        <dbReference type="ChEBI" id="CHEBI:15379"/>
        <dbReference type="ChEBI" id="CHEBI:16240"/>
        <dbReference type="ChEBI" id="CHEBI:16651"/>
    </reaction>
    <physiologicalReaction direction="left-to-right" evidence="7">
        <dbReference type="Rhea" id="RHEA:55869"/>
    </physiologicalReaction>
</comment>
<dbReference type="InterPro" id="IPR000262">
    <property type="entry name" value="FMN-dep_DH"/>
</dbReference>
<evidence type="ECO:0000256" key="5">
    <source>
        <dbReference type="ARBA" id="ARBA00024042"/>
    </source>
</evidence>
<sequence length="349" mass="37097">MDFKELEKKARENLNGSCKVCKVCNGVACAGEVPGMGGKGSGSSFIESRKSLDSVKINMRVIHNVSNPDMSVELFGQNMEAPIFAAPITGTTLNMGGQVSEREYIEPVVKGCANSGILAMVGDTAVDEFLIENLKVLKENNGQGIVFIKPWENDDIIKKIKLAEDSGAIAVGVDIDACGLVTLSMHGKTVEPKDMKALKELKQSTKLPFIVKGIMTVQDALMAADCGADAIVVSNHGGRVLDCTPGVCEVLPRISKAVKGRVTILVDGAIRSGVDVLKMIGLGADAVLIGRPFITASFGGQTEGVEAYVNKLKNELSSTMILTGCQSIKNINDRVIYKSMPDNKGVHII</sequence>
<name>A0ABT7E8H3_9FIRM</name>
<dbReference type="InterPro" id="IPR012133">
    <property type="entry name" value="Alpha-hydoxy_acid_DH_FMN"/>
</dbReference>
<proteinExistence type="inferred from homology"/>
<protein>
    <recommendedName>
        <fullName evidence="6">L-lactate oxidase</fullName>
    </recommendedName>
</protein>
<dbReference type="InterPro" id="IPR013785">
    <property type="entry name" value="Aldolase_TIM"/>
</dbReference>
<dbReference type="Gene3D" id="3.20.20.70">
    <property type="entry name" value="Aldolase class I"/>
    <property type="match status" value="1"/>
</dbReference>
<evidence type="ECO:0000256" key="2">
    <source>
        <dbReference type="ARBA" id="ARBA00022630"/>
    </source>
</evidence>
<evidence type="ECO:0000256" key="6">
    <source>
        <dbReference type="ARBA" id="ARBA00029513"/>
    </source>
</evidence>
<dbReference type="PROSITE" id="PS51349">
    <property type="entry name" value="FMN_HYDROXY_ACID_DH_2"/>
    <property type="match status" value="1"/>
</dbReference>
<evidence type="ECO:0000256" key="7">
    <source>
        <dbReference type="ARBA" id="ARBA00048754"/>
    </source>
</evidence>